<dbReference type="Proteomes" id="UP000050430">
    <property type="component" value="Unassembled WGS sequence"/>
</dbReference>
<comment type="caution">
    <text evidence="3">The sequence shown here is derived from an EMBL/GenBank/DDBJ whole genome shotgun (WGS) entry which is preliminary data.</text>
</comment>
<keyword evidence="4" id="KW-1185">Reference proteome</keyword>
<gene>
    <name evidence="3" type="ORF">ADM99_01230</name>
</gene>
<name>A0A0N8GMA2_9CHLR</name>
<dbReference type="InterPro" id="IPR000160">
    <property type="entry name" value="GGDEF_dom"/>
</dbReference>
<evidence type="ECO:0000313" key="3">
    <source>
        <dbReference type="EMBL" id="KPL74730.1"/>
    </source>
</evidence>
<sequence length="398" mass="44638">MKNTPSARTLILYPGLLCIWLALSCAALFYVDIQTAMSGTLVLATVAAASLSAMTAAIIWGMNIITVIVFGVMLYVLYGFNTTSLMVYITFLAGEIGTAVLAWNTGKQVLLSYRQVERDHVLIEEMRINDETTGLMRFNYARKALSNEISRSLRYGKKMSLLLIKTRGWDEMAETIGLEARESLLKDICEILFNNCRNVDTLFINIDKIGVILPETDYDGAEVIAKRLIDQVDKKIKKELQIGVVSFPEDSIIDEDLLLKAEAALQYAIKNNTVLTGYREISEYRDQVLESDKIETSFHEYERTNSQNTIRADETAIHFCGIHTLTDIEVLQRKLSCIPNIGNIRLVDFSDNEIVFAADKNRTNVIENITNKLDINNVAIEEIADGVVIKLDPSVSVE</sequence>
<feature type="domain" description="GGDEF" evidence="2">
    <location>
        <begin position="157"/>
        <end position="286"/>
    </location>
</feature>
<evidence type="ECO:0000259" key="2">
    <source>
        <dbReference type="PROSITE" id="PS50887"/>
    </source>
</evidence>
<proteinExistence type="predicted"/>
<feature type="transmembrane region" description="Helical" evidence="1">
    <location>
        <begin position="12"/>
        <end position="31"/>
    </location>
</feature>
<dbReference type="InterPro" id="IPR043128">
    <property type="entry name" value="Rev_trsase/Diguanyl_cyclase"/>
</dbReference>
<dbReference type="Gene3D" id="3.30.70.270">
    <property type="match status" value="1"/>
</dbReference>
<feature type="transmembrane region" description="Helical" evidence="1">
    <location>
        <begin position="85"/>
        <end position="103"/>
    </location>
</feature>
<feature type="transmembrane region" description="Helical" evidence="1">
    <location>
        <begin position="51"/>
        <end position="78"/>
    </location>
</feature>
<dbReference type="STRING" id="229920.ADM99_01230"/>
<organism evidence="3 4">
    <name type="scientific">Leptolinea tardivitalis</name>
    <dbReference type="NCBI Taxonomy" id="229920"/>
    <lineage>
        <taxon>Bacteria</taxon>
        <taxon>Bacillati</taxon>
        <taxon>Chloroflexota</taxon>
        <taxon>Anaerolineae</taxon>
        <taxon>Anaerolineales</taxon>
        <taxon>Anaerolineaceae</taxon>
        <taxon>Leptolinea</taxon>
    </lineage>
</organism>
<accession>A0A0N8GMA2</accession>
<evidence type="ECO:0000313" key="4">
    <source>
        <dbReference type="Proteomes" id="UP000050430"/>
    </source>
</evidence>
<dbReference type="SUPFAM" id="SSF55073">
    <property type="entry name" value="Nucleotide cyclase"/>
    <property type="match status" value="1"/>
</dbReference>
<protein>
    <recommendedName>
        <fullName evidence="2">GGDEF domain-containing protein</fullName>
    </recommendedName>
</protein>
<reference evidence="3 4" key="1">
    <citation type="submission" date="2015-07" db="EMBL/GenBank/DDBJ databases">
        <title>Genome sequence of Leptolinea tardivitalis DSM 16556.</title>
        <authorList>
            <person name="Hemp J."/>
            <person name="Ward L.M."/>
            <person name="Pace L.A."/>
            <person name="Fischer W.W."/>
        </authorList>
    </citation>
    <scope>NUCLEOTIDE SEQUENCE [LARGE SCALE GENOMIC DNA]</scope>
    <source>
        <strain evidence="3 4">YMTK-2</strain>
    </source>
</reference>
<dbReference type="PROSITE" id="PS50887">
    <property type="entry name" value="GGDEF"/>
    <property type="match status" value="1"/>
</dbReference>
<dbReference type="InterPro" id="IPR029787">
    <property type="entry name" value="Nucleotide_cyclase"/>
</dbReference>
<keyword evidence="1" id="KW-0472">Membrane</keyword>
<dbReference type="PATRIC" id="fig|229920.5.peg.3060"/>
<evidence type="ECO:0000256" key="1">
    <source>
        <dbReference type="SAM" id="Phobius"/>
    </source>
</evidence>
<dbReference type="EMBL" id="LGCK01000002">
    <property type="protein sequence ID" value="KPL74730.1"/>
    <property type="molecule type" value="Genomic_DNA"/>
</dbReference>
<dbReference type="PROSITE" id="PS51257">
    <property type="entry name" value="PROKAR_LIPOPROTEIN"/>
    <property type="match status" value="1"/>
</dbReference>
<dbReference type="SMART" id="SM00267">
    <property type="entry name" value="GGDEF"/>
    <property type="match status" value="1"/>
</dbReference>
<dbReference type="RefSeq" id="WP_062423259.1">
    <property type="nucleotide sequence ID" value="NZ_BBYA01000014.1"/>
</dbReference>
<keyword evidence="1" id="KW-1133">Transmembrane helix</keyword>
<keyword evidence="1" id="KW-0812">Transmembrane</keyword>
<dbReference type="AlphaFoldDB" id="A0A0N8GMA2"/>
<dbReference type="Pfam" id="PF00990">
    <property type="entry name" value="GGDEF"/>
    <property type="match status" value="1"/>
</dbReference>